<dbReference type="PANTHER" id="PTHR45632">
    <property type="entry name" value="LD33804P"/>
    <property type="match status" value="1"/>
</dbReference>
<gene>
    <name evidence="5" type="ORF">JRQ81_004281</name>
</gene>
<sequence length="877" mass="97889">MLNVSQKQSVEEIGRRKKDDGTMAEVAKGLSKGLNFAIIPKLVPVVDFITATESAIHNNNLPAEQQQLKVSAAPSCAQPQPSNHNSQETSALTSLSRDESITILSMDKGRCTVILNTVDYQFRGSCIHEEMSSKDKPPEGETGNTTEQQWTLRNESHAERFLAAALQLREQHQLVDMTVTIGPKSYKAHSPLLAAISSVFRQRMQCREPGVMELDGVTTLRGWEAILNFAYTGELDVLPEKAGEVLDAAESLGVPRVAEICKAVLIGVETKDKPSPAEEKWETLRSLEELYKEGIGWDLELKAEGNSFQVHRLALACGCEFFHGMFTSGMKESHQVDGPLCTHFTSTDLELIISFAYSGTLVGGWDYLFDTAQAALQYQVSGIWELCLDFFHRKLNPESSLDILSFARAYGLHDLESTAESFVLKNFAHITATPKFLDLPVNHLVEFLSSDALYILNELEAFQGAIRWLDADPAGRMDHAEKVMRCIRFSLMSTREFKQVRAEKMMAAPGHLYHVMVESLASLPPGPSKMEQLPCRVRYPQKVIVISGGDTLAKNMATRSPTRDVWFSHRFRNGIGLVKEIEWRRLGQLPEQPRFRHAVAVKDNVMYIFGGKRYYGIRDTICSVFKFDPLYERWEQLANMTSSRSYFQVVFSDGFFYAMGGSSNDVYCLDSVERYEPRTNTWRPCEPLPAPLCGHAACVLDGSIYISGGSDGSCRCHSTLIRYLPGAPSIPLATMREERAGHAMEVLNGKIYVAGGLRWRDGHGGYADQLACEVYNPKQDVWVALSPLPQPHVIAASAVLEGDLYILGGYSHDTYRDTYLVHCYNPMHDRWVNVGTLPQAYADLRACILEVPTSLRRKHASPLDTPSLGIPADPERI</sequence>
<dbReference type="Proteomes" id="UP001142489">
    <property type="component" value="Unassembled WGS sequence"/>
</dbReference>
<dbReference type="SMART" id="SM00875">
    <property type="entry name" value="BACK"/>
    <property type="match status" value="1"/>
</dbReference>
<dbReference type="Gene3D" id="1.25.40.420">
    <property type="match status" value="1"/>
</dbReference>
<evidence type="ECO:0000259" key="4">
    <source>
        <dbReference type="PROSITE" id="PS50097"/>
    </source>
</evidence>
<organism evidence="5 6">
    <name type="scientific">Phrynocephalus forsythii</name>
    <dbReference type="NCBI Taxonomy" id="171643"/>
    <lineage>
        <taxon>Eukaryota</taxon>
        <taxon>Metazoa</taxon>
        <taxon>Chordata</taxon>
        <taxon>Craniata</taxon>
        <taxon>Vertebrata</taxon>
        <taxon>Euteleostomi</taxon>
        <taxon>Lepidosauria</taxon>
        <taxon>Squamata</taxon>
        <taxon>Bifurcata</taxon>
        <taxon>Unidentata</taxon>
        <taxon>Episquamata</taxon>
        <taxon>Toxicofera</taxon>
        <taxon>Iguania</taxon>
        <taxon>Acrodonta</taxon>
        <taxon>Agamidae</taxon>
        <taxon>Agaminae</taxon>
        <taxon>Phrynocephalus</taxon>
    </lineage>
</organism>
<dbReference type="InterPro" id="IPR011333">
    <property type="entry name" value="SKP1/BTB/POZ_sf"/>
</dbReference>
<feature type="compositionally biased region" description="Basic and acidic residues" evidence="3">
    <location>
        <begin position="9"/>
        <end position="21"/>
    </location>
</feature>
<dbReference type="InterPro" id="IPR006652">
    <property type="entry name" value="Kelch_1"/>
</dbReference>
<dbReference type="SMART" id="SM00225">
    <property type="entry name" value="BTB"/>
    <property type="match status" value="2"/>
</dbReference>
<name>A0A9Q1AUS2_9SAUR</name>
<comment type="caution">
    <text evidence="5">The sequence shown here is derived from an EMBL/GenBank/DDBJ whole genome shotgun (WGS) entry which is preliminary data.</text>
</comment>
<protein>
    <recommendedName>
        <fullName evidence="4">BTB domain-containing protein</fullName>
    </recommendedName>
</protein>
<evidence type="ECO:0000313" key="6">
    <source>
        <dbReference type="Proteomes" id="UP001142489"/>
    </source>
</evidence>
<dbReference type="Pfam" id="PF21536">
    <property type="entry name" value="BTB_KLHL33"/>
    <property type="match status" value="1"/>
</dbReference>
<keyword evidence="1" id="KW-0880">Kelch repeat</keyword>
<dbReference type="EMBL" id="JAPFRF010000012">
    <property type="protein sequence ID" value="KAJ7313019.1"/>
    <property type="molecule type" value="Genomic_DNA"/>
</dbReference>
<dbReference type="Gene3D" id="2.120.10.80">
    <property type="entry name" value="Kelch-type beta propeller"/>
    <property type="match status" value="2"/>
</dbReference>
<keyword evidence="6" id="KW-1185">Reference proteome</keyword>
<dbReference type="PROSITE" id="PS50097">
    <property type="entry name" value="BTB"/>
    <property type="match status" value="2"/>
</dbReference>
<dbReference type="PANTHER" id="PTHR45632:SF14">
    <property type="entry name" value="KELCH-LIKE PROTEIN 33"/>
    <property type="match status" value="1"/>
</dbReference>
<dbReference type="Pfam" id="PF07707">
    <property type="entry name" value="BACK"/>
    <property type="match status" value="1"/>
</dbReference>
<feature type="compositionally biased region" description="Polar residues" evidence="3">
    <location>
        <begin position="77"/>
        <end position="94"/>
    </location>
</feature>
<dbReference type="InterPro" id="IPR015915">
    <property type="entry name" value="Kelch-typ_b-propeller"/>
</dbReference>
<dbReference type="SUPFAM" id="SSF117281">
    <property type="entry name" value="Kelch motif"/>
    <property type="match status" value="1"/>
</dbReference>
<evidence type="ECO:0000256" key="3">
    <source>
        <dbReference type="SAM" id="MobiDB-lite"/>
    </source>
</evidence>
<keyword evidence="2" id="KW-0677">Repeat</keyword>
<dbReference type="SMART" id="SM00612">
    <property type="entry name" value="Kelch"/>
    <property type="match status" value="5"/>
</dbReference>
<dbReference type="InterPro" id="IPR056737">
    <property type="entry name" value="Beta-prop_ATRN-MKLN-like"/>
</dbReference>
<feature type="domain" description="BTB" evidence="4">
    <location>
        <begin position="175"/>
        <end position="239"/>
    </location>
</feature>
<dbReference type="OrthoDB" id="45365at2759"/>
<dbReference type="SUPFAM" id="SSF54695">
    <property type="entry name" value="POZ domain"/>
    <property type="match status" value="2"/>
</dbReference>
<feature type="region of interest" description="Disordered" evidence="3">
    <location>
        <begin position="1"/>
        <end position="21"/>
    </location>
</feature>
<dbReference type="InterPro" id="IPR011705">
    <property type="entry name" value="BACK"/>
</dbReference>
<evidence type="ECO:0000256" key="1">
    <source>
        <dbReference type="ARBA" id="ARBA00022441"/>
    </source>
</evidence>
<accession>A0A9Q1AUS2</accession>
<dbReference type="Pfam" id="PF24981">
    <property type="entry name" value="Beta-prop_ATRN-LZTR1"/>
    <property type="match status" value="1"/>
</dbReference>
<evidence type="ECO:0000256" key="2">
    <source>
        <dbReference type="ARBA" id="ARBA00022737"/>
    </source>
</evidence>
<dbReference type="AlphaFoldDB" id="A0A9Q1AUS2"/>
<dbReference type="Pfam" id="PF00651">
    <property type="entry name" value="BTB"/>
    <property type="match status" value="1"/>
</dbReference>
<evidence type="ECO:0000313" key="5">
    <source>
        <dbReference type="EMBL" id="KAJ7313019.1"/>
    </source>
</evidence>
<dbReference type="InterPro" id="IPR000210">
    <property type="entry name" value="BTB/POZ_dom"/>
</dbReference>
<feature type="region of interest" description="Disordered" evidence="3">
    <location>
        <begin position="69"/>
        <end position="94"/>
    </location>
</feature>
<reference evidence="5" key="1">
    <citation type="journal article" date="2023" name="DNA Res.">
        <title>Chromosome-level genome assembly of Phrynocephalus forsythii using third-generation DNA sequencing and Hi-C analysis.</title>
        <authorList>
            <person name="Qi Y."/>
            <person name="Zhao W."/>
            <person name="Zhao Y."/>
            <person name="Niu C."/>
            <person name="Cao S."/>
            <person name="Zhang Y."/>
        </authorList>
    </citation>
    <scope>NUCLEOTIDE SEQUENCE</scope>
    <source>
        <tissue evidence="5">Muscle</tissue>
    </source>
</reference>
<dbReference type="Gene3D" id="3.30.710.10">
    <property type="entry name" value="Potassium Channel Kv1.1, Chain A"/>
    <property type="match status" value="2"/>
</dbReference>
<feature type="domain" description="BTB" evidence="4">
    <location>
        <begin position="297"/>
        <end position="361"/>
    </location>
</feature>
<proteinExistence type="predicted"/>